<comment type="catalytic activity">
    <reaction evidence="5">
        <text>an N-terminal L-alpha-aminoacyl-[protein] + L-arginyl-tRNA(Arg) = an N-terminal L-arginyl-L-aminoacyl-[protein] + tRNA(Arg) + H(+)</text>
        <dbReference type="Rhea" id="RHEA:10208"/>
        <dbReference type="Rhea" id="RHEA-COMP:9658"/>
        <dbReference type="Rhea" id="RHEA-COMP:9673"/>
        <dbReference type="Rhea" id="RHEA-COMP:10636"/>
        <dbReference type="Rhea" id="RHEA-COMP:10638"/>
        <dbReference type="ChEBI" id="CHEBI:15378"/>
        <dbReference type="ChEBI" id="CHEBI:78442"/>
        <dbReference type="ChEBI" id="CHEBI:78513"/>
        <dbReference type="ChEBI" id="CHEBI:78597"/>
        <dbReference type="ChEBI" id="CHEBI:83562"/>
        <dbReference type="EC" id="2.3.2.8"/>
    </reaction>
</comment>
<feature type="domain" description="N-end rule aminoacyl transferase C-terminal" evidence="7">
    <location>
        <begin position="223"/>
        <end position="360"/>
    </location>
</feature>
<evidence type="ECO:0000256" key="5">
    <source>
        <dbReference type="PIRNR" id="PIRNR037207"/>
    </source>
</evidence>
<dbReference type="InterPro" id="IPR007472">
    <property type="entry name" value="N-end_Aminoacyl_Trfase_C"/>
</dbReference>
<evidence type="ECO:0000259" key="7">
    <source>
        <dbReference type="Pfam" id="PF04377"/>
    </source>
</evidence>
<dbReference type="WBParaSite" id="TCLT_0000136001-mRNA-1">
    <property type="protein sequence ID" value="TCLT_0000136001-mRNA-1"/>
    <property type="gene ID" value="TCLT_0000136001"/>
</dbReference>
<dbReference type="Pfam" id="PF04376">
    <property type="entry name" value="ATE_N"/>
    <property type="match status" value="1"/>
</dbReference>
<keyword evidence="2 5" id="KW-0808">Transferase</keyword>
<evidence type="ECO:0000313" key="9">
    <source>
        <dbReference type="Proteomes" id="UP000276776"/>
    </source>
</evidence>
<dbReference type="PANTHER" id="PTHR21367:SF1">
    <property type="entry name" value="ARGINYL-TRNA--PROTEIN TRANSFERASE 1"/>
    <property type="match status" value="1"/>
</dbReference>
<dbReference type="Proteomes" id="UP000276776">
    <property type="component" value="Unassembled WGS sequence"/>
</dbReference>
<dbReference type="OMA" id="KYQTAIH"/>
<sequence>MKSEQSKEDPKNSLVEYIGYSNGGQCGYCQRDETKHSSIAVWSFSISVSHYNGLLDRGMRRCGKYIYKPVIKNTCCPQYTIRLDANKFRLTRSQKRALRHMNDFLLKDIRPRVQLNKFASSVESKAINSNDRFTKTVVENSDQTRKKSGRKKKDFRRQRAFKKMLEKGIDIEEAQRKRKEKEESRRRTVHSFFIDYDPETFKHKLIVRLISVDSPEYIETFTESYALFEKYQKIVHNDTSCTKSSYRSFLADSPLFSDEKCENNCLPLGTYHQQYYIDEHLIAVGVLDILPRCLSAKYFYYDPDYEFLSLGTYSALREIAFTQELSKDRPQLRYYYMGFYIHSCRKMRYKGHFHPSDLLCDRSFTWVPLEKCLEMIEKFGERVEAFNPDAPVAETCSVESIRCLYQSKIMSYQHLLGFPGFKETEKFMEEYAQLVGPMAQEMLLHRN</sequence>
<reference evidence="8 9" key="2">
    <citation type="submission" date="2018-11" db="EMBL/GenBank/DDBJ databases">
        <authorList>
            <consortium name="Pathogen Informatics"/>
        </authorList>
    </citation>
    <scope>NUCLEOTIDE SEQUENCE [LARGE SCALE GENOMIC DNA]</scope>
</reference>
<protein>
    <recommendedName>
        <fullName evidence="5">Arginyl-tRNA--protein transferase 1</fullName>
        <shortName evidence="5">Arginyltransferase 1</shortName>
        <shortName evidence="5">R-transferase 1</shortName>
        <ecNumber evidence="5">2.3.2.8</ecNumber>
    </recommendedName>
    <alternativeName>
        <fullName evidence="5">Arginine-tRNA--protein transferase 1</fullName>
    </alternativeName>
</protein>
<accession>A0A158RB00</accession>
<evidence type="ECO:0000259" key="6">
    <source>
        <dbReference type="Pfam" id="PF04376"/>
    </source>
</evidence>
<dbReference type="InterPro" id="IPR030700">
    <property type="entry name" value="N-end_Aminoacyl_Trfase"/>
</dbReference>
<dbReference type="InterPro" id="IPR007471">
    <property type="entry name" value="N-end_Aminoacyl_Trfase_N"/>
</dbReference>
<dbReference type="Pfam" id="PF04377">
    <property type="entry name" value="ATE_C"/>
    <property type="match status" value="1"/>
</dbReference>
<reference evidence="10" key="1">
    <citation type="submission" date="2016-04" db="UniProtKB">
        <authorList>
            <consortium name="WormBaseParasite"/>
        </authorList>
    </citation>
    <scope>IDENTIFICATION</scope>
</reference>
<evidence type="ECO:0000256" key="2">
    <source>
        <dbReference type="ARBA" id="ARBA00022679"/>
    </source>
</evidence>
<keyword evidence="4 5" id="KW-0012">Acyltransferase</keyword>
<evidence type="ECO:0000256" key="3">
    <source>
        <dbReference type="ARBA" id="ARBA00022786"/>
    </source>
</evidence>
<dbReference type="PANTHER" id="PTHR21367">
    <property type="entry name" value="ARGININE-TRNA-PROTEIN TRANSFERASE 1"/>
    <property type="match status" value="1"/>
</dbReference>
<dbReference type="OrthoDB" id="74183at2759"/>
<evidence type="ECO:0000313" key="8">
    <source>
        <dbReference type="EMBL" id="VDM96759.1"/>
    </source>
</evidence>
<evidence type="ECO:0000256" key="1">
    <source>
        <dbReference type="ARBA" id="ARBA00009991"/>
    </source>
</evidence>
<comment type="function">
    <text evidence="5">Involved in the post-translational conjugation of arginine to the N-terminal aspartate or glutamate of a protein. This arginylation is required for degradation of the protein via the ubiquitin pathway.</text>
</comment>
<dbReference type="InterPro" id="IPR017137">
    <property type="entry name" value="Arg-tRNA-P_Trfase_1_euk"/>
</dbReference>
<evidence type="ECO:0000256" key="4">
    <source>
        <dbReference type="ARBA" id="ARBA00023315"/>
    </source>
</evidence>
<dbReference type="STRING" id="103827.A0A158RB00"/>
<evidence type="ECO:0000313" key="10">
    <source>
        <dbReference type="WBParaSite" id="TCLT_0000136001-mRNA-1"/>
    </source>
</evidence>
<dbReference type="AlphaFoldDB" id="A0A158RB00"/>
<comment type="similarity">
    <text evidence="1 5">Belongs to the R-transferase family.</text>
</comment>
<dbReference type="PIRSF" id="PIRSF037207">
    <property type="entry name" value="ATE1_euk"/>
    <property type="match status" value="1"/>
</dbReference>
<name>A0A158RB00_THECL</name>
<keyword evidence="3 5" id="KW-0833">Ubl conjugation pathway</keyword>
<dbReference type="GO" id="GO:0005737">
    <property type="term" value="C:cytoplasm"/>
    <property type="evidence" value="ECO:0007669"/>
    <property type="project" value="TreeGrafter"/>
</dbReference>
<gene>
    <name evidence="8" type="ORF">TCLT_LOCUS1361</name>
</gene>
<dbReference type="EMBL" id="UYYF01000167">
    <property type="protein sequence ID" value="VDM96759.1"/>
    <property type="molecule type" value="Genomic_DNA"/>
</dbReference>
<feature type="domain" description="N-end aminoacyl transferase N-terminal" evidence="6">
    <location>
        <begin position="25"/>
        <end position="96"/>
    </location>
</feature>
<organism evidence="10">
    <name type="scientific">Thelazia callipaeda</name>
    <name type="common">Oriental eyeworm</name>
    <name type="synonym">Parasitic nematode</name>
    <dbReference type="NCBI Taxonomy" id="103827"/>
    <lineage>
        <taxon>Eukaryota</taxon>
        <taxon>Metazoa</taxon>
        <taxon>Ecdysozoa</taxon>
        <taxon>Nematoda</taxon>
        <taxon>Chromadorea</taxon>
        <taxon>Rhabditida</taxon>
        <taxon>Spirurina</taxon>
        <taxon>Spiruromorpha</taxon>
        <taxon>Thelazioidea</taxon>
        <taxon>Thelaziidae</taxon>
        <taxon>Thelazia</taxon>
    </lineage>
</organism>
<proteinExistence type="inferred from homology"/>
<keyword evidence="9" id="KW-1185">Reference proteome</keyword>
<dbReference type="EC" id="2.3.2.8" evidence="5"/>
<dbReference type="GO" id="GO:0004057">
    <property type="term" value="F:arginyl-tRNA--protein transferase activity"/>
    <property type="evidence" value="ECO:0007669"/>
    <property type="project" value="UniProtKB-EC"/>
</dbReference>